<evidence type="ECO:0000313" key="1">
    <source>
        <dbReference type="EMBL" id="KRY28076.1"/>
    </source>
</evidence>
<protein>
    <submittedName>
        <fullName evidence="1">Uncharacterized protein</fullName>
    </submittedName>
</protein>
<evidence type="ECO:0000313" key="2">
    <source>
        <dbReference type="Proteomes" id="UP000054776"/>
    </source>
</evidence>
<accession>A0A0V1AUV0</accession>
<reference evidence="1 2" key="1">
    <citation type="submission" date="2015-01" db="EMBL/GenBank/DDBJ databases">
        <title>Evolution of Trichinella species and genotypes.</title>
        <authorList>
            <person name="Korhonen P.K."/>
            <person name="Edoardo P."/>
            <person name="Giuseppe L.R."/>
            <person name="Gasser R.B."/>
        </authorList>
    </citation>
    <scope>NUCLEOTIDE SEQUENCE [LARGE SCALE GENOMIC DNA]</scope>
    <source>
        <strain evidence="1">ISS3</strain>
    </source>
</reference>
<organism evidence="1 2">
    <name type="scientific">Trichinella spiralis</name>
    <name type="common">Trichina worm</name>
    <dbReference type="NCBI Taxonomy" id="6334"/>
    <lineage>
        <taxon>Eukaryota</taxon>
        <taxon>Metazoa</taxon>
        <taxon>Ecdysozoa</taxon>
        <taxon>Nematoda</taxon>
        <taxon>Enoplea</taxon>
        <taxon>Dorylaimia</taxon>
        <taxon>Trichinellida</taxon>
        <taxon>Trichinellidae</taxon>
        <taxon>Trichinella</taxon>
    </lineage>
</organism>
<sequence>MVWTPNLNIHSRSLRNSHGPEAITISLQTHVVQVGVFECSFYNLIFFKFIYDLKVAVKMNADDSNYTVGDVNVMKAKFL</sequence>
<gene>
    <name evidence="1" type="ORF">T01_3685</name>
</gene>
<name>A0A0V1AUV0_TRISP</name>
<dbReference type="AlphaFoldDB" id="A0A0V1AUV0"/>
<dbReference type="EMBL" id="JYDH01000221">
    <property type="protein sequence ID" value="KRY28076.1"/>
    <property type="molecule type" value="Genomic_DNA"/>
</dbReference>
<proteinExistence type="predicted"/>
<dbReference type="InParanoid" id="A0A0V1AUV0"/>
<keyword evidence="2" id="KW-1185">Reference proteome</keyword>
<dbReference type="Proteomes" id="UP000054776">
    <property type="component" value="Unassembled WGS sequence"/>
</dbReference>
<comment type="caution">
    <text evidence="1">The sequence shown here is derived from an EMBL/GenBank/DDBJ whole genome shotgun (WGS) entry which is preliminary data.</text>
</comment>